<accession>A0A1B3SK77</accession>
<dbReference type="STRING" id="216938.SHELI_v1c03780"/>
<keyword evidence="2" id="KW-1185">Reference proteome</keyword>
<dbReference type="GO" id="GO:0016301">
    <property type="term" value="F:kinase activity"/>
    <property type="evidence" value="ECO:0007669"/>
    <property type="project" value="UniProtKB-KW"/>
</dbReference>
<dbReference type="RefSeq" id="WP_069116187.1">
    <property type="nucleotide sequence ID" value="NZ_CP017015.1"/>
</dbReference>
<protein>
    <submittedName>
        <fullName evidence="1">Choline kinase</fullName>
    </submittedName>
</protein>
<sequence length="264" mass="31048">MSFKGLTNQIEVSEDKVIKTSTIISEAYLDKKNEASILIEFVSLDQDIMVKPRTVEFKNDRLVSSFRILKDYQSLESLAIDEHILDLVVEGIQKMHQIKIHPLIIKKFDFVNFLEFFVNNVKNHSFYLSEKIEVVKEYGAHLQNAEFVVSHNDMVPGNILIHQNNDIKFIDYDYVKLNNPLFDIASFITETLNDNTDMIKSFVKKAIEKQIMKQSDIDDLNKCIAYQDVLWTLWANYMYEKTNEEIYLQIGQEKYERTKNRIKI</sequence>
<proteinExistence type="predicted"/>
<reference evidence="1 2" key="1">
    <citation type="submission" date="2016-08" db="EMBL/GenBank/DDBJ databases">
        <title>Complete genome sequence of Spiroplasma helicoides TABS-2 (DSM 22551).</title>
        <authorList>
            <person name="Shen W.-Y."/>
            <person name="Lo W.-S."/>
            <person name="Lai Y.-C."/>
            <person name="Kuo C.-H."/>
        </authorList>
    </citation>
    <scope>NUCLEOTIDE SEQUENCE [LARGE SCALE GENOMIC DNA]</scope>
    <source>
        <strain evidence="1 2">TABS-2</strain>
    </source>
</reference>
<name>A0A1B3SK77_9MOLU</name>
<dbReference type="AlphaFoldDB" id="A0A1B3SK77"/>
<gene>
    <name evidence="1" type="ORF">SHELI_v1c03780</name>
</gene>
<keyword evidence="1" id="KW-0418">Kinase</keyword>
<dbReference type="Proteomes" id="UP000094378">
    <property type="component" value="Chromosome"/>
</dbReference>
<dbReference type="Pfam" id="PF01633">
    <property type="entry name" value="Choline_kinase"/>
    <property type="match status" value="1"/>
</dbReference>
<evidence type="ECO:0000313" key="1">
    <source>
        <dbReference type="EMBL" id="AOG60331.1"/>
    </source>
</evidence>
<dbReference type="KEGG" id="shj:SHELI_v1c03780"/>
<organism evidence="1 2">
    <name type="scientific">Spiroplasma helicoides</name>
    <dbReference type="NCBI Taxonomy" id="216938"/>
    <lineage>
        <taxon>Bacteria</taxon>
        <taxon>Bacillati</taxon>
        <taxon>Mycoplasmatota</taxon>
        <taxon>Mollicutes</taxon>
        <taxon>Entomoplasmatales</taxon>
        <taxon>Spiroplasmataceae</taxon>
        <taxon>Spiroplasma</taxon>
    </lineage>
</organism>
<dbReference type="Gene3D" id="3.90.1200.10">
    <property type="match status" value="1"/>
</dbReference>
<dbReference type="OrthoDB" id="9803871at2"/>
<evidence type="ECO:0000313" key="2">
    <source>
        <dbReference type="Proteomes" id="UP000094378"/>
    </source>
</evidence>
<dbReference type="InterPro" id="IPR011009">
    <property type="entry name" value="Kinase-like_dom_sf"/>
</dbReference>
<dbReference type="SUPFAM" id="SSF56112">
    <property type="entry name" value="Protein kinase-like (PK-like)"/>
    <property type="match status" value="1"/>
</dbReference>
<keyword evidence="1" id="KW-0808">Transferase</keyword>
<dbReference type="EMBL" id="CP017015">
    <property type="protein sequence ID" value="AOG60331.1"/>
    <property type="molecule type" value="Genomic_DNA"/>
</dbReference>